<dbReference type="InterPro" id="IPR050368">
    <property type="entry name" value="ClC-type_chloride_channel"/>
</dbReference>
<evidence type="ECO:0000256" key="5">
    <source>
        <dbReference type="SAM" id="Phobius"/>
    </source>
</evidence>
<dbReference type="PANTHER" id="PTHR43427:SF12">
    <property type="entry name" value="CHLORIDE TRANSPORTER"/>
    <property type="match status" value="1"/>
</dbReference>
<reference evidence="6 7" key="1">
    <citation type="submission" date="2019-01" db="EMBL/GenBank/DDBJ databases">
        <title>Genome sequencing of strain FW100M-2.</title>
        <authorList>
            <person name="Heo J."/>
            <person name="Kim S.-J."/>
            <person name="Kim J.-S."/>
            <person name="Hong S.-B."/>
            <person name="Kwon S.-W."/>
        </authorList>
    </citation>
    <scope>NUCLEOTIDE SEQUENCE [LARGE SCALE GENOMIC DNA]</scope>
    <source>
        <strain evidence="6 7">FW100M-2</strain>
    </source>
</reference>
<gene>
    <name evidence="6" type="ORF">ET464_14295</name>
</gene>
<evidence type="ECO:0000313" key="6">
    <source>
        <dbReference type="EMBL" id="QAY67389.1"/>
    </source>
</evidence>
<dbReference type="CDD" id="cd03682">
    <property type="entry name" value="ClC_sycA_like"/>
    <property type="match status" value="1"/>
</dbReference>
<dbReference type="OrthoDB" id="9767361at2"/>
<feature type="transmembrane region" description="Helical" evidence="5">
    <location>
        <begin position="6"/>
        <end position="22"/>
    </location>
</feature>
<keyword evidence="3 5" id="KW-1133">Transmembrane helix</keyword>
<keyword evidence="4 5" id="KW-0472">Membrane</keyword>
<accession>A0A4P6EZZ0</accession>
<evidence type="ECO:0000256" key="2">
    <source>
        <dbReference type="ARBA" id="ARBA00022692"/>
    </source>
</evidence>
<dbReference type="EMBL" id="CP035492">
    <property type="protein sequence ID" value="QAY67389.1"/>
    <property type="molecule type" value="Genomic_DNA"/>
</dbReference>
<keyword evidence="2 5" id="KW-0812">Transmembrane</keyword>
<name>A0A4P6EZZ0_9BACL</name>
<dbReference type="PANTHER" id="PTHR43427">
    <property type="entry name" value="CHLORIDE CHANNEL PROTEIN CLC-E"/>
    <property type="match status" value="1"/>
</dbReference>
<feature type="transmembrane region" description="Helical" evidence="5">
    <location>
        <begin position="56"/>
        <end position="78"/>
    </location>
</feature>
<feature type="transmembrane region" description="Helical" evidence="5">
    <location>
        <begin position="374"/>
        <end position="394"/>
    </location>
</feature>
<dbReference type="SUPFAM" id="SSF81340">
    <property type="entry name" value="Clc chloride channel"/>
    <property type="match status" value="1"/>
</dbReference>
<organism evidence="6 7">
    <name type="scientific">Paenibacillus protaetiae</name>
    <dbReference type="NCBI Taxonomy" id="2509456"/>
    <lineage>
        <taxon>Bacteria</taxon>
        <taxon>Bacillati</taxon>
        <taxon>Bacillota</taxon>
        <taxon>Bacilli</taxon>
        <taxon>Bacillales</taxon>
        <taxon>Paenibacillaceae</taxon>
        <taxon>Paenibacillus</taxon>
    </lineage>
</organism>
<proteinExistence type="predicted"/>
<protein>
    <submittedName>
        <fullName evidence="6">Voltage-gated chloride channel protein</fullName>
    </submittedName>
</protein>
<dbReference type="GO" id="GO:0015108">
    <property type="term" value="F:chloride transmembrane transporter activity"/>
    <property type="evidence" value="ECO:0007669"/>
    <property type="project" value="InterPro"/>
</dbReference>
<dbReference type="AlphaFoldDB" id="A0A4P6EZZ0"/>
<evidence type="ECO:0000256" key="3">
    <source>
        <dbReference type="ARBA" id="ARBA00022989"/>
    </source>
</evidence>
<feature type="transmembrane region" description="Helical" evidence="5">
    <location>
        <begin position="294"/>
        <end position="312"/>
    </location>
</feature>
<dbReference type="KEGG" id="pprt:ET464_14295"/>
<feature type="transmembrane region" description="Helical" evidence="5">
    <location>
        <begin position="252"/>
        <end position="274"/>
    </location>
</feature>
<evidence type="ECO:0000313" key="7">
    <source>
        <dbReference type="Proteomes" id="UP000293568"/>
    </source>
</evidence>
<evidence type="ECO:0000256" key="4">
    <source>
        <dbReference type="ARBA" id="ARBA00023136"/>
    </source>
</evidence>
<feature type="transmembrane region" description="Helical" evidence="5">
    <location>
        <begin position="183"/>
        <end position="208"/>
    </location>
</feature>
<feature type="transmembrane region" description="Helical" evidence="5">
    <location>
        <begin position="414"/>
        <end position="436"/>
    </location>
</feature>
<dbReference type="InterPro" id="IPR001807">
    <property type="entry name" value="ClC"/>
</dbReference>
<dbReference type="Gene3D" id="1.10.3080.10">
    <property type="entry name" value="Clc chloride channel"/>
    <property type="match status" value="1"/>
</dbReference>
<dbReference type="Proteomes" id="UP000293568">
    <property type="component" value="Chromosome"/>
</dbReference>
<dbReference type="Pfam" id="PF00654">
    <property type="entry name" value="Voltage_CLC"/>
    <property type="match status" value="1"/>
</dbReference>
<keyword evidence="7" id="KW-1185">Reference proteome</keyword>
<evidence type="ECO:0000256" key="1">
    <source>
        <dbReference type="ARBA" id="ARBA00004141"/>
    </source>
</evidence>
<feature type="transmembrane region" description="Helical" evidence="5">
    <location>
        <begin position="90"/>
        <end position="109"/>
    </location>
</feature>
<dbReference type="GO" id="GO:0016020">
    <property type="term" value="C:membrane"/>
    <property type="evidence" value="ECO:0007669"/>
    <property type="project" value="UniProtKB-SubCell"/>
</dbReference>
<dbReference type="InterPro" id="IPR014743">
    <property type="entry name" value="Cl-channel_core"/>
</dbReference>
<comment type="subcellular location">
    <subcellularLocation>
        <location evidence="1">Membrane</location>
        <topology evidence="1">Multi-pass membrane protein</topology>
    </subcellularLocation>
</comment>
<sequence>MTPTSLFELVGFFLFFCINRKGRRILTAFFKNQSEKYRSYAAKWTHIGMAGFVIKWLVLGGLAGVFTGSASALFLASLDWATDARVSHAWLLWLLPAGGALVSFVYWKFGKDASKGNNLILEQIHEGGGSVPLRMAPLVLAGTIITHLFGGSAGREGTAVQMGGSLSEWIGKMLRINAIDRKILLMCGVSSGFGSVFGTPLAGAVFGLEVLVIGVIRYEALIPCFIASFVGDKMTAAWGIHHLRYQMGAVPGFSMPLLLKVLLASMMFGLTALLFSELTRQLKAWFTKLIKNPVAKSFAGGLLIIGMVYLFGTREYLGLSIPLIQQSFDGTVHGYDFLLKTVFTSVTLGAGFQGGEVTPLFVIGSALGSALAHLFSLPAAFLAAVGFISVFSGATNTPIACFIMGIELFGADGAVYLFLGCLVSYLFSGHTGIYTAQRIGISKSRAVAVQDHATLASVRVKK</sequence>